<dbReference type="OrthoDB" id="3366546at2759"/>
<dbReference type="InterPro" id="IPR050656">
    <property type="entry name" value="PINX1"/>
</dbReference>
<evidence type="ECO:0000313" key="2">
    <source>
        <dbReference type="EMBL" id="SCU78565.1"/>
    </source>
</evidence>
<gene>
    <name evidence="2" type="ORF">LAMI_0A05050G</name>
</gene>
<accession>A0A1G4IPC5</accession>
<dbReference type="STRING" id="1230905.A0A1G4IPC5"/>
<organism evidence="2 3">
    <name type="scientific">Lachancea mirantina</name>
    <dbReference type="NCBI Taxonomy" id="1230905"/>
    <lineage>
        <taxon>Eukaryota</taxon>
        <taxon>Fungi</taxon>
        <taxon>Dikarya</taxon>
        <taxon>Ascomycota</taxon>
        <taxon>Saccharomycotina</taxon>
        <taxon>Saccharomycetes</taxon>
        <taxon>Saccharomycetales</taxon>
        <taxon>Saccharomycetaceae</taxon>
        <taxon>Lachancea</taxon>
    </lineage>
</organism>
<evidence type="ECO:0000313" key="3">
    <source>
        <dbReference type="Proteomes" id="UP000191024"/>
    </source>
</evidence>
<feature type="region of interest" description="Disordered" evidence="1">
    <location>
        <begin position="130"/>
        <end position="199"/>
    </location>
</feature>
<dbReference type="AlphaFoldDB" id="A0A1G4IPC5"/>
<protein>
    <submittedName>
        <fullName evidence="2">LAMI_0A05050g1_1</fullName>
    </submittedName>
</protein>
<feature type="compositionally biased region" description="Basic residues" evidence="1">
    <location>
        <begin position="149"/>
        <end position="178"/>
    </location>
</feature>
<evidence type="ECO:0000256" key="1">
    <source>
        <dbReference type="SAM" id="MobiDB-lite"/>
    </source>
</evidence>
<dbReference type="PANTHER" id="PTHR23149">
    <property type="entry name" value="G PATCH DOMAIN CONTAINING PROTEIN"/>
    <property type="match status" value="1"/>
</dbReference>
<dbReference type="Proteomes" id="UP000191024">
    <property type="component" value="Chromosome A"/>
</dbReference>
<proteinExistence type="predicted"/>
<dbReference type="PANTHER" id="PTHR23149:SF26">
    <property type="entry name" value="PROTEIN TMA23"/>
    <property type="match status" value="1"/>
</dbReference>
<dbReference type="EMBL" id="LT598462">
    <property type="protein sequence ID" value="SCU78565.1"/>
    <property type="molecule type" value="Genomic_DNA"/>
</dbReference>
<sequence>MDSSGYLRSFGWQEGEALKKGGLKRPILVKYKKDRKGLGTAPGHDDSEMWWERLFDGQLKNLEVGTSGSCVTFKQNVNVTASGICKNESPLYRWFVRGEGLRGTIADKETIAASAGATVADGFKQRVELDEKVRRKSKKRSRGDEKHDDKKRRRTHKEKKDKKDKKEERKRHERKDKKHKYEDSKVSTKKHRKSKSPKI</sequence>
<feature type="compositionally biased region" description="Basic residues" evidence="1">
    <location>
        <begin position="187"/>
        <end position="199"/>
    </location>
</feature>
<keyword evidence="3" id="KW-1185">Reference proteome</keyword>
<name>A0A1G4IPC5_9SACH</name>
<reference evidence="2 3" key="1">
    <citation type="submission" date="2016-03" db="EMBL/GenBank/DDBJ databases">
        <authorList>
            <person name="Devillers H."/>
        </authorList>
    </citation>
    <scope>NUCLEOTIDE SEQUENCE [LARGE SCALE GENOMIC DNA]</scope>
    <source>
        <strain evidence="2">CBS 11717</strain>
    </source>
</reference>